<evidence type="ECO:0008006" key="7">
    <source>
        <dbReference type="Google" id="ProtNLM"/>
    </source>
</evidence>
<dbReference type="OMA" id="HADSHFD"/>
<reference evidence="6" key="1">
    <citation type="journal article" date="2016" name="Genome Announc.">
        <title>Draft genome sequences of fungus Aspergillus calidoustus.</title>
        <authorList>
            <person name="Horn F."/>
            <person name="Linde J."/>
            <person name="Mattern D.J."/>
            <person name="Walther G."/>
            <person name="Guthke R."/>
            <person name="Scherlach K."/>
            <person name="Martin K."/>
            <person name="Brakhage A.A."/>
            <person name="Petzke L."/>
            <person name="Valiante V."/>
        </authorList>
    </citation>
    <scope>NUCLEOTIDE SEQUENCE [LARGE SCALE GENOMIC DNA]</scope>
    <source>
        <strain evidence="6">SF006504</strain>
    </source>
</reference>
<dbReference type="SUPFAM" id="SSF51735">
    <property type="entry name" value="NAD(P)-binding Rossmann-fold domains"/>
    <property type="match status" value="1"/>
</dbReference>
<evidence type="ECO:0000256" key="1">
    <source>
        <dbReference type="ARBA" id="ARBA00010928"/>
    </source>
</evidence>
<feature type="domain" description="Gfo/Idh/MocA-like oxidoreductase N-terminal" evidence="3">
    <location>
        <begin position="3"/>
        <end position="128"/>
    </location>
</feature>
<evidence type="ECO:0000313" key="5">
    <source>
        <dbReference type="EMBL" id="CEN62949.1"/>
    </source>
</evidence>
<dbReference type="InterPro" id="IPR000683">
    <property type="entry name" value="Gfo/Idh/MocA-like_OxRdtase_N"/>
</dbReference>
<dbReference type="OrthoDB" id="6417021at2759"/>
<dbReference type="EMBL" id="CDMC01000007">
    <property type="protein sequence ID" value="CEN62949.1"/>
    <property type="molecule type" value="Genomic_DNA"/>
</dbReference>
<sequence>MPIKVGLIGYGNAAKTFHIPFITAIPEYELVAILQRAEAPAHPASTPAGVHCTVDIPGIRHYRTPDEFFAESEVDLVVVATHHDTHAEFAERALESGMHAIVDKPFARSSVEADRVINLANEKGLIVTCFQNRRWDGDFQTLRNLLNQGALGKIMEAELHYDFESPPWLKYMTKEKYEPGDGHVFGLGSHTLDQAYALFGRPSSVTAFLRNQRGVKSEVEDSFTIILQYDGPQSDLLVTVKTCVVTPLARQLKQLVRGTEGSFVKWQARSTCPQEEHIAAGMRPLDSGFGTEPESMWGELTTYKPFDQSVQKFDPESKKYVGKYPTVPGRWMGLYENLAAAIHRREELAVKPEGVRDVLRIIELARESNEKRVTVAWT</sequence>
<dbReference type="Gene3D" id="3.30.360.10">
    <property type="entry name" value="Dihydrodipicolinate Reductase, domain 2"/>
    <property type="match status" value="1"/>
</dbReference>
<name>A0A0U5GTI1_ASPCI</name>
<evidence type="ECO:0000313" key="6">
    <source>
        <dbReference type="Proteomes" id="UP000054771"/>
    </source>
</evidence>
<dbReference type="Gene3D" id="3.40.50.720">
    <property type="entry name" value="NAD(P)-binding Rossmann-like Domain"/>
    <property type="match status" value="1"/>
</dbReference>
<dbReference type="SUPFAM" id="SSF55347">
    <property type="entry name" value="Glyceraldehyde-3-phosphate dehydrogenase-like, C-terminal domain"/>
    <property type="match status" value="1"/>
</dbReference>
<evidence type="ECO:0000256" key="2">
    <source>
        <dbReference type="ARBA" id="ARBA00023002"/>
    </source>
</evidence>
<dbReference type="Proteomes" id="UP000054771">
    <property type="component" value="Unassembled WGS sequence"/>
</dbReference>
<organism evidence="5 6">
    <name type="scientific">Aspergillus calidoustus</name>
    <dbReference type="NCBI Taxonomy" id="454130"/>
    <lineage>
        <taxon>Eukaryota</taxon>
        <taxon>Fungi</taxon>
        <taxon>Dikarya</taxon>
        <taxon>Ascomycota</taxon>
        <taxon>Pezizomycotina</taxon>
        <taxon>Eurotiomycetes</taxon>
        <taxon>Eurotiomycetidae</taxon>
        <taxon>Eurotiales</taxon>
        <taxon>Aspergillaceae</taxon>
        <taxon>Aspergillus</taxon>
        <taxon>Aspergillus subgen. Nidulantes</taxon>
    </lineage>
</organism>
<evidence type="ECO:0000259" key="4">
    <source>
        <dbReference type="Pfam" id="PF22725"/>
    </source>
</evidence>
<proteinExistence type="inferred from homology"/>
<feature type="domain" description="GFO/IDH/MocA-like oxidoreductase" evidence="4">
    <location>
        <begin position="139"/>
        <end position="263"/>
    </location>
</feature>
<accession>A0A0U5GTI1</accession>
<dbReference type="InterPro" id="IPR051317">
    <property type="entry name" value="Gfo/Idh/MocA_oxidoreduct"/>
</dbReference>
<dbReference type="STRING" id="454130.A0A0U5GTI1"/>
<protein>
    <recommendedName>
        <fullName evidence="7">Oxidoreductase</fullName>
    </recommendedName>
</protein>
<comment type="similarity">
    <text evidence="1">Belongs to the Gfo/Idh/MocA family.</text>
</comment>
<dbReference type="InterPro" id="IPR036291">
    <property type="entry name" value="NAD(P)-bd_dom_sf"/>
</dbReference>
<dbReference type="PANTHER" id="PTHR43708:SF5">
    <property type="entry name" value="CONSERVED EXPRESSED OXIDOREDUCTASE (EUROFUNG)-RELATED"/>
    <property type="match status" value="1"/>
</dbReference>
<dbReference type="GO" id="GO:0016491">
    <property type="term" value="F:oxidoreductase activity"/>
    <property type="evidence" value="ECO:0007669"/>
    <property type="project" value="UniProtKB-KW"/>
</dbReference>
<dbReference type="PANTHER" id="PTHR43708">
    <property type="entry name" value="CONSERVED EXPRESSED OXIDOREDUCTASE (EUROFUNG)"/>
    <property type="match status" value="1"/>
</dbReference>
<keyword evidence="2" id="KW-0560">Oxidoreductase</keyword>
<keyword evidence="6" id="KW-1185">Reference proteome</keyword>
<gene>
    <name evidence="5" type="ORF">ASPCAL09577</name>
</gene>
<evidence type="ECO:0000259" key="3">
    <source>
        <dbReference type="Pfam" id="PF01408"/>
    </source>
</evidence>
<dbReference type="GO" id="GO:0000166">
    <property type="term" value="F:nucleotide binding"/>
    <property type="evidence" value="ECO:0007669"/>
    <property type="project" value="InterPro"/>
</dbReference>
<dbReference type="Pfam" id="PF22725">
    <property type="entry name" value="GFO_IDH_MocA_C3"/>
    <property type="match status" value="1"/>
</dbReference>
<dbReference type="InterPro" id="IPR055170">
    <property type="entry name" value="GFO_IDH_MocA-like_dom"/>
</dbReference>
<dbReference type="Pfam" id="PF01408">
    <property type="entry name" value="GFO_IDH_MocA"/>
    <property type="match status" value="1"/>
</dbReference>
<dbReference type="AlphaFoldDB" id="A0A0U5GTI1"/>